<dbReference type="EMBL" id="ADZX01000688">
    <property type="protein sequence ID" value="EFK95707.1"/>
    <property type="molecule type" value="Genomic_DNA"/>
</dbReference>
<dbReference type="NCBIfam" id="TIGR02607">
    <property type="entry name" value="antidote_HigA"/>
    <property type="match status" value="1"/>
</dbReference>
<dbReference type="InterPro" id="IPR001387">
    <property type="entry name" value="Cro/C1-type_HTH"/>
</dbReference>
<dbReference type="InterPro" id="IPR010982">
    <property type="entry name" value="Lambda_DNA-bd_dom_sf"/>
</dbReference>
<dbReference type="AlphaFoldDB" id="D9PL59"/>
<evidence type="ECO:0000259" key="3">
    <source>
        <dbReference type="PROSITE" id="PS50943"/>
    </source>
</evidence>
<name>D9PL59_9ZZZZ</name>
<gene>
    <name evidence="4" type="ORF">LDC_2282</name>
</gene>
<protein>
    <submittedName>
        <fullName evidence="4">Addiction module antidote protein, HigA</fullName>
    </submittedName>
</protein>
<comment type="caution">
    <text evidence="4">The sequence shown here is derived from an EMBL/GenBank/DDBJ whole genome shotgun (WGS) entry which is preliminary data.</text>
</comment>
<dbReference type="Gene3D" id="1.10.260.40">
    <property type="entry name" value="lambda repressor-like DNA-binding domains"/>
    <property type="match status" value="1"/>
</dbReference>
<dbReference type="SUPFAM" id="SSF47413">
    <property type="entry name" value="lambda repressor-like DNA-binding domains"/>
    <property type="match status" value="1"/>
</dbReference>
<accession>D9PL59</accession>
<feature type="domain" description="HTH cro/C1-type" evidence="3">
    <location>
        <begin position="40"/>
        <end position="85"/>
    </location>
</feature>
<reference evidence="4" key="2">
    <citation type="journal article" date="2011" name="Microb. Ecol.">
        <title>Taxonomic and Functional Metagenomic Profiling of the Microbial Community in the Anoxic Sediment of a Sub-saline Shallow Lake (Laguna de Carrizo, Central Spain).</title>
        <authorList>
            <person name="Ferrer M."/>
            <person name="Guazzaroni M.E."/>
            <person name="Richter M."/>
            <person name="Garcia-Salamanca A."/>
            <person name="Yarza P."/>
            <person name="Suarez-Suarez A."/>
            <person name="Solano J."/>
            <person name="Alcaide M."/>
            <person name="van Dillewijn P."/>
            <person name="Molina-Henares M.A."/>
            <person name="Lopez-Cortes N."/>
            <person name="Al-Ramahi Y."/>
            <person name="Guerrero C."/>
            <person name="Acosta A."/>
            <person name="de Eugenio L.I."/>
            <person name="Martinez V."/>
            <person name="Marques S."/>
            <person name="Rojo F."/>
            <person name="Santero E."/>
            <person name="Genilloud O."/>
            <person name="Perez-Perez J."/>
            <person name="Rossello-Mora R."/>
            <person name="Ramos J.L."/>
        </authorList>
    </citation>
    <scope>NUCLEOTIDE SEQUENCE</scope>
</reference>
<dbReference type="Pfam" id="PF01381">
    <property type="entry name" value="HTH_3"/>
    <property type="match status" value="1"/>
</dbReference>
<sequence>MPAAKSVRGRGAGAARPRARREPVHPGYFLDTRYLKPLRLTQLALADALGISRRRVNELIRGKRGVTADTAVRLAAYFRTEPEFWMQLQIAWDVHQAMKSLKAAG</sequence>
<dbReference type="CDD" id="cd00093">
    <property type="entry name" value="HTH_XRE"/>
    <property type="match status" value="1"/>
</dbReference>
<dbReference type="InterPro" id="IPR013430">
    <property type="entry name" value="Toxin_antidote_HigA"/>
</dbReference>
<feature type="region of interest" description="Disordered" evidence="2">
    <location>
        <begin position="1"/>
        <end position="20"/>
    </location>
</feature>
<proteinExistence type="predicted"/>
<reference evidence="4" key="1">
    <citation type="submission" date="2010-07" db="EMBL/GenBank/DDBJ databases">
        <authorList>
            <consortium name="CONSOLIDER consortium CSD2007-00005"/>
            <person name="Guazzaroni M.-E."/>
            <person name="Richter M."/>
            <person name="Garcia-Salamanca A."/>
            <person name="Yarza P."/>
            <person name="Ferrer M."/>
        </authorList>
    </citation>
    <scope>NUCLEOTIDE SEQUENCE</scope>
</reference>
<dbReference type="SMART" id="SM00530">
    <property type="entry name" value="HTH_XRE"/>
    <property type="match status" value="1"/>
</dbReference>
<evidence type="ECO:0000313" key="4">
    <source>
        <dbReference type="EMBL" id="EFK95707.1"/>
    </source>
</evidence>
<evidence type="ECO:0000256" key="1">
    <source>
        <dbReference type="ARBA" id="ARBA00023125"/>
    </source>
</evidence>
<evidence type="ECO:0000256" key="2">
    <source>
        <dbReference type="SAM" id="MobiDB-lite"/>
    </source>
</evidence>
<dbReference type="GO" id="GO:0003677">
    <property type="term" value="F:DNA binding"/>
    <property type="evidence" value="ECO:0007669"/>
    <property type="project" value="UniProtKB-KW"/>
</dbReference>
<organism evidence="4">
    <name type="scientific">sediment metagenome</name>
    <dbReference type="NCBI Taxonomy" id="749907"/>
    <lineage>
        <taxon>unclassified sequences</taxon>
        <taxon>metagenomes</taxon>
        <taxon>ecological metagenomes</taxon>
    </lineage>
</organism>
<dbReference type="PANTHER" id="PTHR36924">
    <property type="entry name" value="ANTITOXIN HIGA-1"/>
    <property type="match status" value="1"/>
</dbReference>
<keyword evidence="1" id="KW-0238">DNA-binding</keyword>
<dbReference type="PANTHER" id="PTHR36924:SF1">
    <property type="entry name" value="ANTITOXIN HIGA-1"/>
    <property type="match status" value="1"/>
</dbReference>
<dbReference type="PROSITE" id="PS50943">
    <property type="entry name" value="HTH_CROC1"/>
    <property type="match status" value="1"/>
</dbReference>